<keyword evidence="6" id="KW-1185">Reference proteome</keyword>
<dbReference type="GO" id="GO:0030688">
    <property type="term" value="C:preribosome, small subunit precursor"/>
    <property type="evidence" value="ECO:0007669"/>
    <property type="project" value="InterPro"/>
</dbReference>
<evidence type="ECO:0000256" key="2">
    <source>
        <dbReference type="ARBA" id="ARBA00006374"/>
    </source>
</evidence>
<evidence type="ECO:0000256" key="3">
    <source>
        <dbReference type="ARBA" id="ARBA00022552"/>
    </source>
</evidence>
<evidence type="ECO:0000313" key="5">
    <source>
        <dbReference type="EMBL" id="KKY27123.1"/>
    </source>
</evidence>
<comment type="subcellular location">
    <subcellularLocation>
        <location evidence="1">Nucleus</location>
    </subcellularLocation>
</comment>
<name>A0A0G2GV39_PHACM</name>
<dbReference type="Proteomes" id="UP000053317">
    <property type="component" value="Unassembled WGS sequence"/>
</dbReference>
<keyword evidence="3" id="KW-0698">rRNA processing</keyword>
<dbReference type="EMBL" id="LCWF01000028">
    <property type="protein sequence ID" value="KKY27123.1"/>
    <property type="molecule type" value="Genomic_DNA"/>
</dbReference>
<keyword evidence="4" id="KW-0539">Nucleus</keyword>
<dbReference type="Pfam" id="PF05997">
    <property type="entry name" value="Nop52"/>
    <property type="match status" value="1"/>
</dbReference>
<dbReference type="GO" id="GO:0005634">
    <property type="term" value="C:nucleus"/>
    <property type="evidence" value="ECO:0007669"/>
    <property type="project" value="UniProtKB-SubCell"/>
</dbReference>
<evidence type="ECO:0000313" key="6">
    <source>
        <dbReference type="Proteomes" id="UP000053317"/>
    </source>
</evidence>
<comment type="caution">
    <text evidence="5">The sequence shown here is derived from an EMBL/GenBank/DDBJ whole genome shotgun (WGS) entry which is preliminary data.</text>
</comment>
<comment type="similarity">
    <text evidence="2">Belongs to the RRP1 family.</text>
</comment>
<gene>
    <name evidence="5" type="ORF">UCRPC4_g01258</name>
</gene>
<evidence type="ECO:0000256" key="4">
    <source>
        <dbReference type="ARBA" id="ARBA00023242"/>
    </source>
</evidence>
<protein>
    <submittedName>
        <fullName evidence="5">Putative nucleolar protein nop52 variant</fullName>
    </submittedName>
</protein>
<evidence type="ECO:0000256" key="1">
    <source>
        <dbReference type="ARBA" id="ARBA00004123"/>
    </source>
</evidence>
<dbReference type="PANTHER" id="PTHR13026:SF0">
    <property type="entry name" value="RIBOSOMAL RNA PROCESSING 1B"/>
    <property type="match status" value="1"/>
</dbReference>
<sequence length="281" mass="31813">MAVKAGWPRLIDSVAKRKKGHLFFRRKEAIMAEEESIPSVKDLASSEPKLRAAAFKAIQEDLQTRQTLTYTQALQIWKGLFVLLYLTPSHPPLPHQKLVTSVGSLTSRSSTPSSKTLIPLTTAFWETISREWISIDSHRMDKYLLLSRFVLRNMFTNILSSSSSSSSSSSFSSGPETKSNLLTTLSTWPLATPDQTPSTNYNKVPEGLRYHVLDCYVDEIEKVVVVVAADSEEMEINEVNVEELRKPVRDLSVAKGVLKNMRKRAKETVEDERWEGWRKGR</sequence>
<dbReference type="AlphaFoldDB" id="A0A0G2GV39"/>
<dbReference type="PANTHER" id="PTHR13026">
    <property type="entry name" value="NNP-1 PROTEIN NOVEL NUCLEAR PROTEIN 1 NOP52"/>
    <property type="match status" value="1"/>
</dbReference>
<reference evidence="5 6" key="1">
    <citation type="submission" date="2015-05" db="EMBL/GenBank/DDBJ databases">
        <title>Distinctive expansion of gene families associated with plant cell wall degradation and secondary metabolism in the genomes of grapevine trunk pathogens.</title>
        <authorList>
            <person name="Lawrence D.P."/>
            <person name="Travadon R."/>
            <person name="Rolshausen P.E."/>
            <person name="Baumgartner K."/>
        </authorList>
    </citation>
    <scope>NUCLEOTIDE SEQUENCE [LARGE SCALE GENOMIC DNA]</scope>
    <source>
        <strain evidence="5">UCRPC4</strain>
    </source>
</reference>
<dbReference type="GO" id="GO:0006364">
    <property type="term" value="P:rRNA processing"/>
    <property type="evidence" value="ECO:0007669"/>
    <property type="project" value="UniProtKB-KW"/>
</dbReference>
<organism evidence="5 6">
    <name type="scientific">Phaeomoniella chlamydospora</name>
    <name type="common">Phaeoacremonium chlamydosporum</name>
    <dbReference type="NCBI Taxonomy" id="158046"/>
    <lineage>
        <taxon>Eukaryota</taxon>
        <taxon>Fungi</taxon>
        <taxon>Dikarya</taxon>
        <taxon>Ascomycota</taxon>
        <taxon>Pezizomycotina</taxon>
        <taxon>Eurotiomycetes</taxon>
        <taxon>Chaetothyriomycetidae</taxon>
        <taxon>Phaeomoniellales</taxon>
        <taxon>Phaeomoniellaceae</taxon>
        <taxon>Phaeomoniella</taxon>
    </lineage>
</organism>
<proteinExistence type="inferred from homology"/>
<dbReference type="OrthoDB" id="2019504at2759"/>
<reference evidence="5 6" key="2">
    <citation type="submission" date="2015-05" db="EMBL/GenBank/DDBJ databases">
        <authorList>
            <person name="Morales-Cruz A."/>
            <person name="Amrine K.C."/>
            <person name="Cantu D."/>
        </authorList>
    </citation>
    <scope>NUCLEOTIDE SEQUENCE [LARGE SCALE GENOMIC DNA]</scope>
    <source>
        <strain evidence="5">UCRPC4</strain>
    </source>
</reference>
<accession>A0A0G2GV39</accession>
<dbReference type="InterPro" id="IPR010301">
    <property type="entry name" value="RRP1"/>
</dbReference>